<dbReference type="GO" id="GO:0000162">
    <property type="term" value="P:L-tryptophan biosynthetic process"/>
    <property type="evidence" value="ECO:0007669"/>
    <property type="project" value="TreeGrafter"/>
</dbReference>
<dbReference type="Pfam" id="PF04715">
    <property type="entry name" value="Anth_synt_I_N"/>
    <property type="match status" value="1"/>
</dbReference>
<reference evidence="4" key="1">
    <citation type="submission" date="2017-02" db="EMBL/GenBank/DDBJ databases">
        <authorList>
            <person name="Varghese N."/>
            <person name="Submissions S."/>
        </authorList>
    </citation>
    <scope>NUCLEOTIDE SEQUENCE [LARGE SCALE GENOMIC DNA]</scope>
    <source>
        <strain evidence="4">DSM 22385</strain>
    </source>
</reference>
<dbReference type="AlphaFoldDB" id="A0A1T5A1Y9"/>
<name>A0A1T5A1Y9_9SPHI</name>
<dbReference type="Gene3D" id="3.60.120.10">
    <property type="entry name" value="Anthranilate synthase"/>
    <property type="match status" value="1"/>
</dbReference>
<dbReference type="GO" id="GO:0008153">
    <property type="term" value="P:4-aminobenzoate biosynthetic process"/>
    <property type="evidence" value="ECO:0007669"/>
    <property type="project" value="TreeGrafter"/>
</dbReference>
<feature type="domain" description="Chorismate-utilising enzyme C-terminal" evidence="1">
    <location>
        <begin position="158"/>
        <end position="414"/>
    </location>
</feature>
<dbReference type="PANTHER" id="PTHR11236:SF18">
    <property type="entry name" value="AMINODEOXYCHORISMATE SYNTHASE"/>
    <property type="match status" value="1"/>
</dbReference>
<evidence type="ECO:0000259" key="2">
    <source>
        <dbReference type="Pfam" id="PF04715"/>
    </source>
</evidence>
<dbReference type="GO" id="GO:0046820">
    <property type="term" value="F:4-amino-4-deoxychorismate synthase activity"/>
    <property type="evidence" value="ECO:0007669"/>
    <property type="project" value="TreeGrafter"/>
</dbReference>
<proteinExistence type="predicted"/>
<dbReference type="InterPro" id="IPR006805">
    <property type="entry name" value="Anth_synth_I_N"/>
</dbReference>
<dbReference type="EMBL" id="FUYR01000001">
    <property type="protein sequence ID" value="SKB29012.1"/>
    <property type="molecule type" value="Genomic_DNA"/>
</dbReference>
<dbReference type="PANTHER" id="PTHR11236">
    <property type="entry name" value="AMINOBENZOATE/ANTHRANILATE SYNTHASE"/>
    <property type="match status" value="1"/>
</dbReference>
<evidence type="ECO:0000313" key="3">
    <source>
        <dbReference type="EMBL" id="SKB29012.1"/>
    </source>
</evidence>
<sequence length="424" mass="47967">MPVPKVFASSDPDTFKLKALHWANSFDDVCYFDSNHYSDPYTAFDTLVAAGAKRKISTSSGNSFQELENFLAHNAGFIPGYFSYDLKNELEDLHSSNPDNLDFPELYFFIPEYTILVKGSEVSITGTDCEVIWTNINNMIIDSTQTVSPISIQSRFSKDEYESTVEKLKEHIRRGDIYEINFCQEFFAENAEINPLSIFIRLNTISPTPFSCYMKVGERYIMSATPERFLSRRGDKLISQPIKGTSARNSNKILDDDMKKHLQSDEKELAENVMIVDLVRNDLTKSARPGTVKVEELFGIYSFKQVHQLISTVVCEKAEDLTNSRVIANTFPMGSMTGAPKIRAMALAEKYERSKRGVYSGAVGYFAPNGDFDFNVVIRTLLYNKENKYLSFHTGGAITIDSNPEKEHEECILKAQAIMEVLTQ</sequence>
<keyword evidence="4" id="KW-1185">Reference proteome</keyword>
<evidence type="ECO:0000313" key="4">
    <source>
        <dbReference type="Proteomes" id="UP000189981"/>
    </source>
</evidence>
<dbReference type="STRING" id="572036.SAMN05661099_0231"/>
<dbReference type="RefSeq" id="WP_079700735.1">
    <property type="nucleotide sequence ID" value="NZ_FUYR01000001.1"/>
</dbReference>
<dbReference type="InterPro" id="IPR015890">
    <property type="entry name" value="Chorismate_C"/>
</dbReference>
<dbReference type="SUPFAM" id="SSF56322">
    <property type="entry name" value="ADC synthase"/>
    <property type="match status" value="1"/>
</dbReference>
<dbReference type="OrthoDB" id="9803598at2"/>
<dbReference type="InterPro" id="IPR005801">
    <property type="entry name" value="ADC_synthase"/>
</dbReference>
<evidence type="ECO:0000259" key="1">
    <source>
        <dbReference type="Pfam" id="PF00425"/>
    </source>
</evidence>
<dbReference type="Proteomes" id="UP000189981">
    <property type="component" value="Unassembled WGS sequence"/>
</dbReference>
<gene>
    <name evidence="3" type="ORF">SAMN05661099_0231</name>
</gene>
<feature type="domain" description="Anthranilate synthase component I N-terminal" evidence="2">
    <location>
        <begin position="74"/>
        <end position="116"/>
    </location>
</feature>
<dbReference type="InterPro" id="IPR019999">
    <property type="entry name" value="Anth_synth_I-like"/>
</dbReference>
<protein>
    <submittedName>
        <fullName evidence="3">Para-aminobenzoate synthetase component 1</fullName>
    </submittedName>
</protein>
<accession>A0A1T5A1Y9</accession>
<dbReference type="PRINTS" id="PR00095">
    <property type="entry name" value="ANTSNTHASEI"/>
</dbReference>
<organism evidence="3 4">
    <name type="scientific">Daejeonella lutea</name>
    <dbReference type="NCBI Taxonomy" id="572036"/>
    <lineage>
        <taxon>Bacteria</taxon>
        <taxon>Pseudomonadati</taxon>
        <taxon>Bacteroidota</taxon>
        <taxon>Sphingobacteriia</taxon>
        <taxon>Sphingobacteriales</taxon>
        <taxon>Sphingobacteriaceae</taxon>
        <taxon>Daejeonella</taxon>
    </lineage>
</organism>
<dbReference type="GO" id="GO:0005737">
    <property type="term" value="C:cytoplasm"/>
    <property type="evidence" value="ECO:0007669"/>
    <property type="project" value="TreeGrafter"/>
</dbReference>
<dbReference type="Pfam" id="PF00425">
    <property type="entry name" value="Chorismate_bind"/>
    <property type="match status" value="1"/>
</dbReference>